<feature type="compositionally biased region" description="Polar residues" evidence="1">
    <location>
        <begin position="28"/>
        <end position="38"/>
    </location>
</feature>
<proteinExistence type="predicted"/>
<comment type="caution">
    <text evidence="2">The sequence shown here is derived from an EMBL/GenBank/DDBJ whole genome shotgun (WGS) entry which is preliminary data.</text>
</comment>
<evidence type="ECO:0000313" key="2">
    <source>
        <dbReference type="EMBL" id="MPC18277.1"/>
    </source>
</evidence>
<name>A0A5B7DAK6_PORTR</name>
<organism evidence="2 3">
    <name type="scientific">Portunus trituberculatus</name>
    <name type="common">Swimming crab</name>
    <name type="synonym">Neptunus trituberculatus</name>
    <dbReference type="NCBI Taxonomy" id="210409"/>
    <lineage>
        <taxon>Eukaryota</taxon>
        <taxon>Metazoa</taxon>
        <taxon>Ecdysozoa</taxon>
        <taxon>Arthropoda</taxon>
        <taxon>Crustacea</taxon>
        <taxon>Multicrustacea</taxon>
        <taxon>Malacostraca</taxon>
        <taxon>Eumalacostraca</taxon>
        <taxon>Eucarida</taxon>
        <taxon>Decapoda</taxon>
        <taxon>Pleocyemata</taxon>
        <taxon>Brachyura</taxon>
        <taxon>Eubrachyura</taxon>
        <taxon>Portunoidea</taxon>
        <taxon>Portunidae</taxon>
        <taxon>Portuninae</taxon>
        <taxon>Portunus</taxon>
    </lineage>
</organism>
<accession>A0A5B7DAK6</accession>
<feature type="compositionally biased region" description="Basic and acidic residues" evidence="1">
    <location>
        <begin position="73"/>
        <end position="90"/>
    </location>
</feature>
<keyword evidence="3" id="KW-1185">Reference proteome</keyword>
<dbReference type="EMBL" id="VSRR010000666">
    <property type="protein sequence ID" value="MPC18277.1"/>
    <property type="molecule type" value="Genomic_DNA"/>
</dbReference>
<sequence length="149" mass="17143">MQLNATQRKPRTGRGQPTDGQPNIALTRGSNTAQLTKTQCHHVSDAWQDEDVRQPCYGTDPPDDEANTGEENGYQHRHGDQHNIEEHHTPQPELVPCPQEVGEELVADEEGKKRVHCQDLEEEEATNHRQHDIMWWEVVQEILTEENRK</sequence>
<reference evidence="2 3" key="1">
    <citation type="submission" date="2019-05" db="EMBL/GenBank/DDBJ databases">
        <title>Another draft genome of Portunus trituberculatus and its Hox gene families provides insights of decapod evolution.</title>
        <authorList>
            <person name="Jeong J.-H."/>
            <person name="Song I."/>
            <person name="Kim S."/>
            <person name="Choi T."/>
            <person name="Kim D."/>
            <person name="Ryu S."/>
            <person name="Kim W."/>
        </authorList>
    </citation>
    <scope>NUCLEOTIDE SEQUENCE [LARGE SCALE GENOMIC DNA]</scope>
    <source>
        <tissue evidence="2">Muscle</tissue>
    </source>
</reference>
<dbReference type="AlphaFoldDB" id="A0A5B7DAK6"/>
<evidence type="ECO:0000313" key="3">
    <source>
        <dbReference type="Proteomes" id="UP000324222"/>
    </source>
</evidence>
<dbReference type="Proteomes" id="UP000324222">
    <property type="component" value="Unassembled WGS sequence"/>
</dbReference>
<feature type="region of interest" description="Disordered" evidence="1">
    <location>
        <begin position="1"/>
        <end position="95"/>
    </location>
</feature>
<gene>
    <name evidence="2" type="ORF">E2C01_011156</name>
</gene>
<protein>
    <submittedName>
        <fullName evidence="2">Uncharacterized protein</fullName>
    </submittedName>
</protein>
<evidence type="ECO:0000256" key="1">
    <source>
        <dbReference type="SAM" id="MobiDB-lite"/>
    </source>
</evidence>